<comment type="caution">
    <text evidence="1">The sequence shown here is derived from an EMBL/GenBank/DDBJ whole genome shotgun (WGS) entry which is preliminary data.</text>
</comment>
<protein>
    <submittedName>
        <fullName evidence="1">Uncharacterized protein</fullName>
    </submittedName>
</protein>
<evidence type="ECO:0000313" key="2">
    <source>
        <dbReference type="Proteomes" id="UP000076874"/>
    </source>
</evidence>
<dbReference type="Proteomes" id="UP000076874">
    <property type="component" value="Unassembled WGS sequence"/>
</dbReference>
<evidence type="ECO:0000313" key="1">
    <source>
        <dbReference type="EMBL" id="OAA54352.1"/>
    </source>
</evidence>
<dbReference type="STRING" id="1081102.A0A167MH76"/>
<organism evidence="1 2">
    <name type="scientific">Niveomyces insectorum RCEF 264</name>
    <dbReference type="NCBI Taxonomy" id="1081102"/>
    <lineage>
        <taxon>Eukaryota</taxon>
        <taxon>Fungi</taxon>
        <taxon>Dikarya</taxon>
        <taxon>Ascomycota</taxon>
        <taxon>Pezizomycotina</taxon>
        <taxon>Sordariomycetes</taxon>
        <taxon>Hypocreomycetidae</taxon>
        <taxon>Hypocreales</taxon>
        <taxon>Cordycipitaceae</taxon>
        <taxon>Niveomyces</taxon>
    </lineage>
</organism>
<accession>A0A167MH76</accession>
<sequence>MTAVQLSAATVQAHDDLAALFARNLTLNNPAAVSTPAPVAAPTFQPKITYSASQHYHHSAHLVRASGPSEQEQQKTIPAPLTAPPDMEHPAVEQLLAQNGIDRAKMTSVQFALFKMAPPDRRDHLLHVWRICPPNGPHGGETDPDPVTAAAVAAAAAGAWGANNCFDVESEMAKEMAAAHRRMQKHLQDDEQRNRQHEAMSLDGTTVVSTAPGACPPPREYQAADGCWVQAGANGYMEPYMLSGYEALARREYLASVVPPTADGQTRIKEVANLGYSQATDPVYANRLDSSGRASWPQIHSETEAMENQYGALIALRASYEMDL</sequence>
<dbReference type="AlphaFoldDB" id="A0A167MH76"/>
<proteinExistence type="predicted"/>
<dbReference type="OrthoDB" id="5357075at2759"/>
<keyword evidence="2" id="KW-1185">Reference proteome</keyword>
<name>A0A167MH76_9HYPO</name>
<gene>
    <name evidence="1" type="ORF">SPI_08971</name>
</gene>
<reference evidence="1 2" key="1">
    <citation type="journal article" date="2016" name="Genome Biol. Evol.">
        <title>Divergent and convergent evolution of fungal pathogenicity.</title>
        <authorList>
            <person name="Shang Y."/>
            <person name="Xiao G."/>
            <person name="Zheng P."/>
            <person name="Cen K."/>
            <person name="Zhan S."/>
            <person name="Wang C."/>
        </authorList>
    </citation>
    <scope>NUCLEOTIDE SEQUENCE [LARGE SCALE GENOMIC DNA]</scope>
    <source>
        <strain evidence="1 2">RCEF 264</strain>
    </source>
</reference>
<dbReference type="EMBL" id="AZHD01000024">
    <property type="protein sequence ID" value="OAA54352.1"/>
    <property type="molecule type" value="Genomic_DNA"/>
</dbReference>